<dbReference type="AlphaFoldDB" id="A0A0R2DIY1"/>
<organism evidence="3 4">
    <name type="scientific">Holzapfeliella floricola DSM 23037 = JCM 16512</name>
    <dbReference type="NCBI Taxonomy" id="1423744"/>
    <lineage>
        <taxon>Bacteria</taxon>
        <taxon>Bacillati</taxon>
        <taxon>Bacillota</taxon>
        <taxon>Bacilli</taxon>
        <taxon>Lactobacillales</taxon>
        <taxon>Lactobacillaceae</taxon>
        <taxon>Holzapfeliella</taxon>
    </lineage>
</organism>
<dbReference type="Pfam" id="PF16729">
    <property type="entry name" value="DUF5067"/>
    <property type="match status" value="1"/>
</dbReference>
<keyword evidence="4" id="KW-1185">Reference proteome</keyword>
<dbReference type="Proteomes" id="UP000051378">
    <property type="component" value="Unassembled WGS sequence"/>
</dbReference>
<dbReference type="InterPro" id="IPR031989">
    <property type="entry name" value="DUF5067"/>
</dbReference>
<evidence type="ECO:0000313" key="4">
    <source>
        <dbReference type="Proteomes" id="UP000051378"/>
    </source>
</evidence>
<evidence type="ECO:0000259" key="2">
    <source>
        <dbReference type="Pfam" id="PF16729"/>
    </source>
</evidence>
<evidence type="ECO:0000256" key="1">
    <source>
        <dbReference type="ARBA" id="ARBA00022729"/>
    </source>
</evidence>
<name>A0A0R2DIY1_9LACO</name>
<sequence>MKKLAITCLFGSLLLTGCSGKNNQAEPTKIQDSNYQVTDTNIGFVKNTAKLSNLEIKLLEFQKVAAPKDSIFDTPYLKIWFDVTNKSDQDIPLSDAWISGLDVFQTNSLPKVAVNEKGKELKDTYKGIGEDKQPIKPGATIHGEATYALEDDKNNTVKIQLTNGFNGEKVATAELKLQ</sequence>
<dbReference type="InterPro" id="IPR029050">
    <property type="entry name" value="Immunoprotect_excell_Ig-like"/>
</dbReference>
<accession>A0A0R2DIY1</accession>
<protein>
    <recommendedName>
        <fullName evidence="2">DUF5067 domain-containing protein</fullName>
    </recommendedName>
</protein>
<dbReference type="PATRIC" id="fig|1423744.4.peg.594"/>
<gene>
    <name evidence="3" type="ORF">FC86_GL000577</name>
</gene>
<comment type="caution">
    <text evidence="3">The sequence shown here is derived from an EMBL/GenBank/DDBJ whole genome shotgun (WGS) entry which is preliminary data.</text>
</comment>
<keyword evidence="1" id="KW-0732">Signal</keyword>
<feature type="domain" description="DUF5067" evidence="2">
    <location>
        <begin position="33"/>
        <end position="161"/>
    </location>
</feature>
<dbReference type="Gene3D" id="2.60.40.1240">
    <property type="match status" value="1"/>
</dbReference>
<proteinExistence type="predicted"/>
<reference evidence="3 4" key="1">
    <citation type="journal article" date="2015" name="Genome Announc.">
        <title>Expanding the biotechnology potential of lactobacilli through comparative genomics of 213 strains and associated genera.</title>
        <authorList>
            <person name="Sun Z."/>
            <person name="Harris H.M."/>
            <person name="McCann A."/>
            <person name="Guo C."/>
            <person name="Argimon S."/>
            <person name="Zhang W."/>
            <person name="Yang X."/>
            <person name="Jeffery I.B."/>
            <person name="Cooney J.C."/>
            <person name="Kagawa T.F."/>
            <person name="Liu W."/>
            <person name="Song Y."/>
            <person name="Salvetti E."/>
            <person name="Wrobel A."/>
            <person name="Rasinkangas P."/>
            <person name="Parkhill J."/>
            <person name="Rea M.C."/>
            <person name="O'Sullivan O."/>
            <person name="Ritari J."/>
            <person name="Douillard F.P."/>
            <person name="Paul Ross R."/>
            <person name="Yang R."/>
            <person name="Briner A.E."/>
            <person name="Felis G.E."/>
            <person name="de Vos W.M."/>
            <person name="Barrangou R."/>
            <person name="Klaenhammer T.R."/>
            <person name="Caufield P.W."/>
            <person name="Cui Y."/>
            <person name="Zhang H."/>
            <person name="O'Toole P.W."/>
        </authorList>
    </citation>
    <scope>NUCLEOTIDE SEQUENCE [LARGE SCALE GENOMIC DNA]</scope>
    <source>
        <strain evidence="3 4">DSM 23037</strain>
    </source>
</reference>
<dbReference type="STRING" id="1423744.FC86_GL000577"/>
<evidence type="ECO:0000313" key="3">
    <source>
        <dbReference type="EMBL" id="KRN04047.1"/>
    </source>
</evidence>
<dbReference type="EMBL" id="AYZL01000019">
    <property type="protein sequence ID" value="KRN04047.1"/>
    <property type="molecule type" value="Genomic_DNA"/>
</dbReference>
<dbReference type="PROSITE" id="PS51257">
    <property type="entry name" value="PROKAR_LIPOPROTEIN"/>
    <property type="match status" value="1"/>
</dbReference>
<dbReference type="RefSeq" id="WP_056974795.1">
    <property type="nucleotide sequence ID" value="NZ_AYZL01000019.1"/>
</dbReference>